<evidence type="ECO:0000313" key="3">
    <source>
        <dbReference type="Proteomes" id="UP000095300"/>
    </source>
</evidence>
<reference evidence="2" key="1">
    <citation type="submission" date="2020-05" db="UniProtKB">
        <authorList>
            <consortium name="EnsemblMetazoa"/>
        </authorList>
    </citation>
    <scope>IDENTIFICATION</scope>
    <source>
        <strain evidence="2">USDA</strain>
    </source>
</reference>
<organism evidence="2 3">
    <name type="scientific">Stomoxys calcitrans</name>
    <name type="common">Stable fly</name>
    <name type="synonym">Conops calcitrans</name>
    <dbReference type="NCBI Taxonomy" id="35570"/>
    <lineage>
        <taxon>Eukaryota</taxon>
        <taxon>Metazoa</taxon>
        <taxon>Ecdysozoa</taxon>
        <taxon>Arthropoda</taxon>
        <taxon>Hexapoda</taxon>
        <taxon>Insecta</taxon>
        <taxon>Pterygota</taxon>
        <taxon>Neoptera</taxon>
        <taxon>Endopterygota</taxon>
        <taxon>Diptera</taxon>
        <taxon>Brachycera</taxon>
        <taxon>Muscomorpha</taxon>
        <taxon>Muscoidea</taxon>
        <taxon>Muscidae</taxon>
        <taxon>Stomoxys</taxon>
    </lineage>
</organism>
<dbReference type="GO" id="GO:0005634">
    <property type="term" value="C:nucleus"/>
    <property type="evidence" value="ECO:0007669"/>
    <property type="project" value="TreeGrafter"/>
</dbReference>
<evidence type="ECO:0000313" key="2">
    <source>
        <dbReference type="EnsemblMetazoa" id="SCAU002179-PA"/>
    </source>
</evidence>
<feature type="region of interest" description="Disordered" evidence="1">
    <location>
        <begin position="453"/>
        <end position="481"/>
    </location>
</feature>
<dbReference type="Proteomes" id="UP000095300">
    <property type="component" value="Unassembled WGS sequence"/>
</dbReference>
<dbReference type="InterPro" id="IPR026049">
    <property type="entry name" value="C2orf42"/>
</dbReference>
<dbReference type="OrthoDB" id="6506929at2759"/>
<dbReference type="PANTHER" id="PTHR13518:SF1">
    <property type="entry name" value="C2ORF42 HOMOLOG"/>
    <property type="match status" value="1"/>
</dbReference>
<accession>A0A1I8NUN3</accession>
<dbReference type="STRING" id="35570.A0A1I8NUN3"/>
<dbReference type="PANTHER" id="PTHR13518">
    <property type="entry name" value="PUTATIVE TREBLE-CLEF ZINC-FINGER C2ORF42 FAMILY MEMBER"/>
    <property type="match status" value="1"/>
</dbReference>
<protein>
    <recommendedName>
        <fullName evidence="4">Treble-clef zinc-finger domain-containing protein</fullName>
    </recommendedName>
</protein>
<evidence type="ECO:0008006" key="4">
    <source>
        <dbReference type="Google" id="ProtNLM"/>
    </source>
</evidence>
<feature type="compositionally biased region" description="Basic and acidic residues" evidence="1">
    <location>
        <begin position="454"/>
        <end position="463"/>
    </location>
</feature>
<sequence>MITEPECEKLNKSNILNCSSWGGGSRKCPSCGFVNTQRTIVCRNLDCGLRKSMLAAIKPYDPIQLVTYNDNISLYSLRIKEKLSHVRNFVGICVTQSSSLEVGYPKAVCYVDECKYDGSAEAPVVNCKHVKAIKYSIDNIPQAEVYVIDKEVMWSLKIAEAQKQNLWDLYCRHKNEDVPCVQRLNSSTFVVGCDGKMNNFPAGRLHVTVCANSLANKKGFYLCACKKLKIVVEPDYTVIMKKEICDHLLLLLAAILSRSDGNTMYGAFLEAMQHLWVTSTPKQNADSSSNLIDFDMSSLIDSTDKCEVNSILPSNPVDLFNYSEDLFSDNTIPDFSDMIFDVDSDKLSPPMTPLEEQPKVSTSTPELKFNITKKSDVDYDFDFNFPTIKSSGTMSPLSMLFDSNENSLIEQFHLNEDVQVSCDNIALAKDIENLNNLESQVTPNLSSQVVQIKQEQEKEERESTINPLPLPLPTPPSTPAVSDSAKTVIIKPKSNQVFINNKSVIVKQSPVKIIKITTPGVIRKLPKIDKKFIQISKIDSSKLIVLNSKTQTQTQKSSISIQPANNLKVTSTVPSPPLRDAVNQPFLSYEAWLDHIIEILNDSIILQDSNNIKHTFHVHEDMFSCFSKTFGFNDRPRLPNFTQLITSGKHKGLVKYGWYFNQAAAVKRIFSTKNSKLELQRPTEPLNKGSFVPFFSKISSQITVTKCRSKEPEHRVFLKFSNAPETASDNYECEKSGMKLEWLPSAFPRSHFGLMTIEFCVYTYTKNHSQDVFS</sequence>
<dbReference type="KEGG" id="scac:106084514"/>
<name>A0A1I8NUN3_STOCA</name>
<dbReference type="VEuPathDB" id="VectorBase:SCAU002179"/>
<keyword evidence="3" id="KW-1185">Reference proteome</keyword>
<proteinExistence type="predicted"/>
<dbReference type="EnsemblMetazoa" id="SCAU002179-RA">
    <property type="protein sequence ID" value="SCAU002179-PA"/>
    <property type="gene ID" value="SCAU002179"/>
</dbReference>
<evidence type="ECO:0000256" key="1">
    <source>
        <dbReference type="SAM" id="MobiDB-lite"/>
    </source>
</evidence>
<dbReference type="AlphaFoldDB" id="A0A1I8NUN3"/>
<feature type="compositionally biased region" description="Pro residues" evidence="1">
    <location>
        <begin position="468"/>
        <end position="478"/>
    </location>
</feature>
<gene>
    <name evidence="2" type="primary">106084514</name>
</gene>